<evidence type="ECO:0000256" key="9">
    <source>
        <dbReference type="RuleBase" id="RU003435"/>
    </source>
</evidence>
<dbReference type="EMBL" id="UGOB01000001">
    <property type="protein sequence ID" value="STX46372.1"/>
    <property type="molecule type" value="Genomic_DNA"/>
</dbReference>
<dbReference type="InterPro" id="IPR024077">
    <property type="entry name" value="Neurolysin/TOP_dom2"/>
</dbReference>
<dbReference type="InterPro" id="IPR045090">
    <property type="entry name" value="Pept_M3A_M3B"/>
</dbReference>
<dbReference type="PANTHER" id="PTHR43660">
    <property type="entry name" value="DIPEPTIDYL CARBOXYPEPTIDASE"/>
    <property type="match status" value="1"/>
</dbReference>
<dbReference type="Pfam" id="PF01432">
    <property type="entry name" value="Peptidase_M3"/>
    <property type="match status" value="1"/>
</dbReference>
<gene>
    <name evidence="13" type="primary">prlC</name>
    <name evidence="12" type="ORF">Lgra_1482</name>
    <name evidence="13" type="ORF">NCTC12388_03135</name>
</gene>
<dbReference type="GO" id="GO:0046872">
    <property type="term" value="F:metal ion binding"/>
    <property type="evidence" value="ECO:0007669"/>
    <property type="project" value="UniProtKB-UniRule"/>
</dbReference>
<protein>
    <recommendedName>
        <fullName evidence="8">oligopeptidase A</fullName>
        <ecNumber evidence="8">3.4.24.70</ecNumber>
    </recommendedName>
</protein>
<evidence type="ECO:0000256" key="2">
    <source>
        <dbReference type="ARBA" id="ARBA00022670"/>
    </source>
</evidence>
<keyword evidence="3 9" id="KW-0479">Metal-binding</keyword>
<dbReference type="InterPro" id="IPR001567">
    <property type="entry name" value="Pept_M3A_M3B_dom"/>
</dbReference>
<dbReference type="EC" id="3.4.24.70" evidence="8"/>
<feature type="domain" description="Peptidase M3A/M3B catalytic" evidence="10">
    <location>
        <begin position="214"/>
        <end position="668"/>
    </location>
</feature>
<dbReference type="InterPro" id="IPR034005">
    <property type="entry name" value="M3A_DCP"/>
</dbReference>
<evidence type="ECO:0000256" key="8">
    <source>
        <dbReference type="ARBA" id="ARBA00026100"/>
    </source>
</evidence>
<dbReference type="GO" id="GO:0005829">
    <property type="term" value="C:cytosol"/>
    <property type="evidence" value="ECO:0007669"/>
    <property type="project" value="UniProtKB-ARBA"/>
</dbReference>
<dbReference type="RefSeq" id="WP_058498621.1">
    <property type="nucleotide sequence ID" value="NZ_CAAAHW010000007.1"/>
</dbReference>
<comment type="cofactor">
    <cofactor evidence="9">
        <name>Zn(2+)</name>
        <dbReference type="ChEBI" id="CHEBI:29105"/>
    </cofactor>
    <text evidence="9">Binds 1 zinc ion.</text>
</comment>
<dbReference type="GO" id="GO:0006508">
    <property type="term" value="P:proteolysis"/>
    <property type="evidence" value="ECO:0007669"/>
    <property type="project" value="UniProtKB-KW"/>
</dbReference>
<dbReference type="AlphaFoldDB" id="A0A378JF06"/>
<evidence type="ECO:0000259" key="11">
    <source>
        <dbReference type="Pfam" id="PF19310"/>
    </source>
</evidence>
<evidence type="ECO:0000256" key="6">
    <source>
        <dbReference type="ARBA" id="ARBA00023049"/>
    </source>
</evidence>
<evidence type="ECO:0000313" key="12">
    <source>
        <dbReference type="EMBL" id="KTD12024.1"/>
    </source>
</evidence>
<evidence type="ECO:0000313" key="13">
    <source>
        <dbReference type="EMBL" id="STX46372.1"/>
    </source>
</evidence>
<keyword evidence="2 9" id="KW-0645">Protease</keyword>
<organism evidence="13 15">
    <name type="scientific">Legionella gratiana</name>
    <dbReference type="NCBI Taxonomy" id="45066"/>
    <lineage>
        <taxon>Bacteria</taxon>
        <taxon>Pseudomonadati</taxon>
        <taxon>Pseudomonadota</taxon>
        <taxon>Gammaproteobacteria</taxon>
        <taxon>Legionellales</taxon>
        <taxon>Legionellaceae</taxon>
        <taxon>Legionella</taxon>
    </lineage>
</organism>
<dbReference type="InterPro" id="IPR024079">
    <property type="entry name" value="MetalloPept_cat_dom_sf"/>
</dbReference>
<dbReference type="Proteomes" id="UP000254476">
    <property type="component" value="Unassembled WGS sequence"/>
</dbReference>
<proteinExistence type="inferred from homology"/>
<accession>A0A378JF06</accession>
<dbReference type="InterPro" id="IPR045666">
    <property type="entry name" value="OpdA_N"/>
</dbReference>
<dbReference type="Gene3D" id="1.10.1370.10">
    <property type="entry name" value="Neurolysin, domain 3"/>
    <property type="match status" value="1"/>
</dbReference>
<dbReference type="Gene3D" id="3.40.390.10">
    <property type="entry name" value="Collagenase (Catalytic Domain)"/>
    <property type="match status" value="1"/>
</dbReference>
<dbReference type="EMBL" id="LNYE01000020">
    <property type="protein sequence ID" value="KTD12024.1"/>
    <property type="molecule type" value="Genomic_DNA"/>
</dbReference>
<keyword evidence="4 9" id="KW-0378">Hydrolase</keyword>
<comment type="similarity">
    <text evidence="1 9">Belongs to the peptidase M3 family.</text>
</comment>
<dbReference type="CDD" id="cd06456">
    <property type="entry name" value="M3A_DCP"/>
    <property type="match status" value="1"/>
</dbReference>
<name>A0A378JF06_9GAMM</name>
<evidence type="ECO:0000259" key="10">
    <source>
        <dbReference type="Pfam" id="PF01432"/>
    </source>
</evidence>
<feature type="domain" description="Oligopeptidase A N-terminal" evidence="11">
    <location>
        <begin position="25"/>
        <end position="141"/>
    </location>
</feature>
<reference evidence="12 14" key="1">
    <citation type="submission" date="2015-11" db="EMBL/GenBank/DDBJ databases">
        <title>Genomic analysis of 38 Legionella species identifies large and diverse effector repertoires.</title>
        <authorList>
            <person name="Burstein D."/>
            <person name="Amaro F."/>
            <person name="Zusman T."/>
            <person name="Lifshitz Z."/>
            <person name="Cohen O."/>
            <person name="Gilbert J.A."/>
            <person name="Pupko T."/>
            <person name="Shuman H.A."/>
            <person name="Segal G."/>
        </authorList>
    </citation>
    <scope>NUCLEOTIDE SEQUENCE [LARGE SCALE GENOMIC DNA]</scope>
    <source>
        <strain evidence="12 14">Lyon 8420412</strain>
    </source>
</reference>
<dbReference type="SUPFAM" id="SSF55486">
    <property type="entry name" value="Metalloproteases ('zincins'), catalytic domain"/>
    <property type="match status" value="1"/>
</dbReference>
<evidence type="ECO:0000256" key="4">
    <source>
        <dbReference type="ARBA" id="ARBA00022801"/>
    </source>
</evidence>
<sequence>MSGTVGLPQFSRIDVNHFQSHLDAMLKKHLQQVEHLLKENPHYTWDNLMYPLEDMDDELERFWSPLSHLHGVMDSPELRKCYDACLPLLSAYETAMGHNHELYEAIKSIDKHTLNPIQQKLIADNLRDFELSGVALDKERKKRFEVIQTRLDELTNQFAHNILDATQAFTLHLKDSTRLVGLPEHALNTAKELAAEKGLEGYVLTLEFPCYYAVMTHAEDRSLREEMYYAYITRASDQGPSAGTYDNTPLIQEILALRHEEAQLLGFNNYAELSLATKMAESTNQVMDFMEDLVKRAHQQAENEFKELEQFAEEQFRLNRVKPWDIGYLSEKRRQVLFTLSQEDLRPYFPQLKVMQGLFELVKKLYGMSIEEIKGVDVWHKDVQCYCVVDEHNNVRGYIYTDLFSRPNKRSGAWMDSLQSRRKLEDGTVQLPIATLTCNFAKASANKPAMLAHEEVITLFHEFGHCLHHVLTQVNYLGASGINGVEWDAVELPSQFFENWCWEKSGLEVLTAHVNTGESLPDSLFERLITAKNFQSAMAMLRQMEFSLFDFRIHKEYVPNQDSLVNEILADVRSKSVVPIVSYNRFPQSFSHIFAGGYAAGYYSYSWAEVLSSDAFSRFEEEGVLNPQTGHDFLRHILEVGGSKKAAEAYKEFRGRPATIDALLRHNGIQG</sequence>
<keyword evidence="14" id="KW-1185">Reference proteome</keyword>
<dbReference type="FunFam" id="3.40.390.10:FF:000009">
    <property type="entry name" value="Oligopeptidase A"/>
    <property type="match status" value="1"/>
</dbReference>
<evidence type="ECO:0000256" key="3">
    <source>
        <dbReference type="ARBA" id="ARBA00022723"/>
    </source>
</evidence>
<keyword evidence="6 9" id="KW-0482">Metalloprotease</keyword>
<dbReference type="OrthoDB" id="9773538at2"/>
<evidence type="ECO:0000313" key="14">
    <source>
        <dbReference type="Proteomes" id="UP000054691"/>
    </source>
</evidence>
<dbReference type="Pfam" id="PF19310">
    <property type="entry name" value="TOP_N"/>
    <property type="match status" value="1"/>
</dbReference>
<dbReference type="PANTHER" id="PTHR43660:SF1">
    <property type="entry name" value="DIPEPTIDYL CARBOXYPEPTIDASE"/>
    <property type="match status" value="1"/>
</dbReference>
<evidence type="ECO:0000256" key="1">
    <source>
        <dbReference type="ARBA" id="ARBA00006040"/>
    </source>
</evidence>
<dbReference type="Proteomes" id="UP000054691">
    <property type="component" value="Unassembled WGS sequence"/>
</dbReference>
<evidence type="ECO:0000256" key="5">
    <source>
        <dbReference type="ARBA" id="ARBA00022833"/>
    </source>
</evidence>
<dbReference type="GO" id="GO:0004222">
    <property type="term" value="F:metalloendopeptidase activity"/>
    <property type="evidence" value="ECO:0007669"/>
    <property type="project" value="UniProtKB-EC"/>
</dbReference>
<keyword evidence="5 9" id="KW-0862">Zinc</keyword>
<evidence type="ECO:0000256" key="7">
    <source>
        <dbReference type="ARBA" id="ARBA00024603"/>
    </source>
</evidence>
<reference evidence="13 15" key="2">
    <citation type="submission" date="2018-06" db="EMBL/GenBank/DDBJ databases">
        <authorList>
            <consortium name="Pathogen Informatics"/>
            <person name="Doyle S."/>
        </authorList>
    </citation>
    <scope>NUCLEOTIDE SEQUENCE [LARGE SCALE GENOMIC DNA]</scope>
    <source>
        <strain evidence="13 15">NCTC12388</strain>
    </source>
</reference>
<comment type="catalytic activity">
    <reaction evidence="7">
        <text>Hydrolysis of oligopeptides, with broad specificity. Gly or Ala commonly occur as P1 or P1' residues, but more distant residues are also important, as is shown by the fact that Z-Gly-Pro-Gly-|-Gly-Pro-Ala is cleaved, but not Z-(Gly)(5).</text>
        <dbReference type="EC" id="3.4.24.70"/>
    </reaction>
</comment>
<evidence type="ECO:0000313" key="15">
    <source>
        <dbReference type="Proteomes" id="UP000254476"/>
    </source>
</evidence>